<dbReference type="CDD" id="cd00377">
    <property type="entry name" value="ICL_PEPM"/>
    <property type="match status" value="1"/>
</dbReference>
<organism evidence="1 2">
    <name type="scientific">Roseospira visakhapatnamensis</name>
    <dbReference type="NCBI Taxonomy" id="390880"/>
    <lineage>
        <taxon>Bacteria</taxon>
        <taxon>Pseudomonadati</taxon>
        <taxon>Pseudomonadota</taxon>
        <taxon>Alphaproteobacteria</taxon>
        <taxon>Rhodospirillales</taxon>
        <taxon>Rhodospirillaceae</taxon>
        <taxon>Roseospira</taxon>
    </lineage>
</organism>
<dbReference type="Gene3D" id="3.20.20.60">
    <property type="entry name" value="Phosphoenolpyruvate-binding domains"/>
    <property type="match status" value="1"/>
</dbReference>
<name>A0A7W6W965_9PROT</name>
<comment type="caution">
    <text evidence="1">The sequence shown here is derived from an EMBL/GenBank/DDBJ whole genome shotgun (WGS) entry which is preliminary data.</text>
</comment>
<dbReference type="RefSeq" id="WP_184043133.1">
    <property type="nucleotide sequence ID" value="NZ_JACIGK010000006.1"/>
</dbReference>
<proteinExistence type="predicted"/>
<reference evidence="1 2" key="1">
    <citation type="submission" date="2020-08" db="EMBL/GenBank/DDBJ databases">
        <title>Genome sequencing of Purple Non-Sulfur Bacteria from various extreme environments.</title>
        <authorList>
            <person name="Mayer M."/>
        </authorList>
    </citation>
    <scope>NUCLEOTIDE SEQUENCE [LARGE SCALE GENOMIC DNA]</scope>
    <source>
        <strain evidence="1 2">JA131</strain>
    </source>
</reference>
<dbReference type="InterPro" id="IPR015813">
    <property type="entry name" value="Pyrv/PenolPyrv_kinase-like_dom"/>
</dbReference>
<evidence type="ECO:0000313" key="1">
    <source>
        <dbReference type="EMBL" id="MBB4265518.1"/>
    </source>
</evidence>
<dbReference type="GO" id="GO:0046421">
    <property type="term" value="F:methylisocitrate lyase activity"/>
    <property type="evidence" value="ECO:0007669"/>
    <property type="project" value="UniProtKB-EC"/>
</dbReference>
<dbReference type="PROSITE" id="PS00161">
    <property type="entry name" value="ISOCITRATE_LYASE"/>
    <property type="match status" value="1"/>
</dbReference>
<dbReference type="EMBL" id="JACIGK010000006">
    <property type="protein sequence ID" value="MBB4265518.1"/>
    <property type="molecule type" value="Genomic_DNA"/>
</dbReference>
<gene>
    <name evidence="1" type="ORF">GGD89_001137</name>
</gene>
<protein>
    <submittedName>
        <fullName evidence="1">Methylisocitrate lyase</fullName>
        <ecNumber evidence="1">4.1.3.30</ecNumber>
    </submittedName>
</protein>
<accession>A0A7W6W965</accession>
<dbReference type="Proteomes" id="UP000554286">
    <property type="component" value="Unassembled WGS sequence"/>
</dbReference>
<dbReference type="AlphaFoldDB" id="A0A7W6W965"/>
<dbReference type="EC" id="4.1.3.30" evidence="1"/>
<keyword evidence="1" id="KW-0456">Lyase</keyword>
<dbReference type="Pfam" id="PF13714">
    <property type="entry name" value="PEP_mutase"/>
    <property type="match status" value="1"/>
</dbReference>
<dbReference type="InterPro" id="IPR039556">
    <property type="entry name" value="ICL/PEPM"/>
</dbReference>
<dbReference type="PANTHER" id="PTHR42905">
    <property type="entry name" value="PHOSPHOENOLPYRUVATE CARBOXYLASE"/>
    <property type="match status" value="1"/>
</dbReference>
<dbReference type="PANTHER" id="PTHR42905:SF5">
    <property type="entry name" value="CARBOXYVINYL-CARBOXYPHOSPHONATE PHOSPHORYLMUTASE, CHLOROPLASTIC"/>
    <property type="match status" value="1"/>
</dbReference>
<dbReference type="InterPro" id="IPR018523">
    <property type="entry name" value="Isocitrate_lyase_ph_CS"/>
</dbReference>
<keyword evidence="2" id="KW-1185">Reference proteome</keyword>
<dbReference type="InterPro" id="IPR040442">
    <property type="entry name" value="Pyrv_kinase-like_dom_sf"/>
</dbReference>
<sequence length="298" mass="32174">MRRTTRFRRLIEADPILVMPGVFDSLSARIAAEAGFQAITCGGYAATATRLGQPDISQLTMVEFADHYARLCDAVDLPVFGDMDTGFGNATNAARALRAYERAGLAGAFIEDQVFPKRCGHMAGKAVVPVAEMLPKLKAVLDARDDPDFVVMARTDALAVEGLQAAIDRANLYREAGADLLFVEAPRTEAQMRRICAEVQGPCMANSLETGLTPLVSAAELEAIGYALVAHPVAALYAVTQTLRRLFGELRETGSTAGWLDRMTDFEGFAALMGLPGIRVREQALLDFAEDMVGRDRA</sequence>
<dbReference type="SUPFAM" id="SSF51621">
    <property type="entry name" value="Phosphoenolpyruvate/pyruvate domain"/>
    <property type="match status" value="1"/>
</dbReference>
<evidence type="ECO:0000313" key="2">
    <source>
        <dbReference type="Proteomes" id="UP000554286"/>
    </source>
</evidence>